<dbReference type="EMBL" id="JAPXFL010000006">
    <property type="protein sequence ID" value="KAK9505708.1"/>
    <property type="molecule type" value="Genomic_DNA"/>
</dbReference>
<dbReference type="Pfam" id="PF22946">
    <property type="entry name" value="SPEF2_D5"/>
    <property type="match status" value="1"/>
</dbReference>
<dbReference type="InterPro" id="IPR002048">
    <property type="entry name" value="EF_hand_dom"/>
</dbReference>
<feature type="compositionally biased region" description="Basic residues" evidence="1">
    <location>
        <begin position="1197"/>
        <end position="1207"/>
    </location>
</feature>
<dbReference type="InterPro" id="IPR054517">
    <property type="entry name" value="SPEF2_D5"/>
</dbReference>
<feature type="domain" description="EF-hand" evidence="2">
    <location>
        <begin position="1437"/>
        <end position="1472"/>
    </location>
</feature>
<name>A0AAW1D3Z3_9HEMI</name>
<reference evidence="3 4" key="1">
    <citation type="submission" date="2022-12" db="EMBL/GenBank/DDBJ databases">
        <title>Chromosome-level genome assembly of true bugs.</title>
        <authorList>
            <person name="Ma L."/>
            <person name="Li H."/>
        </authorList>
    </citation>
    <scope>NUCLEOTIDE SEQUENCE [LARGE SCALE GENOMIC DNA]</scope>
    <source>
        <strain evidence="3">Lab_2022b</strain>
    </source>
</reference>
<keyword evidence="4" id="KW-1185">Reference proteome</keyword>
<comment type="caution">
    <text evidence="3">The sequence shown here is derived from an EMBL/GenBank/DDBJ whole genome shotgun (WGS) entry which is preliminary data.</text>
</comment>
<sequence>MARTRLSINVDSGIEHEIAHRVSAHIKFNKEQAKLKLKQRTEGEIECSPDEYIYLLKLWRRKANANELRNKKTQTKLLHALWQRMIKEQTEEFHDAFCDKLLQQSTFEKCLASRLNRIHNTYAMFCESSATIKSQIESRTAKVDNFREIYSVLHDFHEEDTEERKRIYELHRRLYNEKITRRREMVYEICHSTAIDLVEFALKCANFIEINKEEVPRKLIIEWKDYFYKGVCNINRTPLNKNVEEDEEESSLESPFYSTRCEGYEEAEDENTKSIVLDVCTKHLKDQDVHCYMYMTGPWFLETLLPGRVIENPNLLITGFIMHRLLEAKYPFPSPPPKPDLTEYQLRAIVTPLNKSDMVNKLRQLVNEYENENIAVVEMSDVINHCLFTYKKEKSLSKVAASLKEKPETEGKRKKEESKKSKEDKEGKSAKPKTNVGGLKTKATPVEVAEVGIQVPSEEDLLSSMGHSRAGLLGKLAFEELHGGKKISDIHLINMMIEYLKSFENLTGWVLVNYPMTFQQAALLEYILQGNLIRLPTKLLEEAKRNLEDNEEPISEDEPLVDPKSLKLFENEIENLRDLSLKQLADINKEIADRLLDLGEYEMTVDEETMYEEEITDEEELYAPTICKVKSIKELLRLRTSNILPRPNKITYFSESKSYFTKYISIVKNKVSFHRRSRFYNNPHYPFKLLDPLPYYETAGISTTVSYRKIDANFLKDIAEMLMEAGDNNTFTESTVTISSSSKTKEAEISGAEKEECSVYSRSKLSSFTGTTSSADKIISPSKTITSVSVISAKSCKPVVGEAHTLNIHENKYLLELKDSGTPNLEKFIAHKAKEMKLRFMGSEEADEEGEEEAAEEEETQKKIIHPGDENWNYTEFPIPITLQRSLATFWESIENSYLNNLEEIFLIYRNLDSKLIPYKMYIRKACNRVINSPDNKQAAVSDFQLMLNYIDTELRTNDDMKAELHCRAFELFNELCQICDERRRIAEDSRREIIGQNWVAHQAYTFVNVAISLMQVEMDRFMDTVQILYDYYVSSLQKLPVHKKLEKVVLDKVKYPGEAGFVGADDKSSVKRKSWKYKMSKLGKKVNKSSTLNSVPYNIELVLLNDDVKDLPNPALALIVDSCESAVDTVKYINKYYNNIIKYEYNLLMEKQLLRKQEEDAEERGRMQGEEEEIIGKRTNIHASVISPERTSKASRMFKKKKKGKGREKVSSESSDQIDFPSQVLEGPYNNLFWEWSVALKEETNRILLRIQLIESRVKNDLDELIFISQNVFQEFTNEITSRYHKEVTNVHLLLNMLKAAIEEGKVIKPMIVIDKDDFFVDGGTLMHPDIPPPPPTPLNEPSQDYVFSIRQLTNIMEKLNIAAPDGIIEDSLVLILEDMLMFGSECGYPYLPKGWSDLTNIDIRTLVECLFAESAMIDWKDFLIFGLNIEFPTIEQLLDARDQLIKFDRDGNETIGWNDFQMVLLWFETEFQENLHEDLRLVLIKEFLFKLYSVNNYEMNYSAMLMAFCRDEVPAEGFAKALSLLSGKPFVSTARDLFKCKDMNALDAPYMAEYIIDLLLHNVMVQCEGVIIAEEDDFIELNKYEYFLNKMDLDRETELKEYVKEELRRVGQQYEEPHQVGIFQEGFWVSLVPYDLALAVIMYFLHFHPLSCDHVYRQLKIADELKELFMKKGRWNVIRIFDLFDSDLMKSIISATNMFKSVNVATMVEQMVAAKLPPSLMPIKKAQKYPKF</sequence>
<dbReference type="EMBL" id="JAPXFL010000006">
    <property type="protein sequence ID" value="KAK9505709.1"/>
    <property type="molecule type" value="Genomic_DNA"/>
</dbReference>
<feature type="region of interest" description="Disordered" evidence="1">
    <location>
        <begin position="401"/>
        <end position="438"/>
    </location>
</feature>
<evidence type="ECO:0000313" key="4">
    <source>
        <dbReference type="Proteomes" id="UP001461498"/>
    </source>
</evidence>
<dbReference type="InterPro" id="IPR052634">
    <property type="entry name" value="Sperm_flagellar-bone_growth"/>
</dbReference>
<evidence type="ECO:0000256" key="1">
    <source>
        <dbReference type="SAM" id="MobiDB-lite"/>
    </source>
</evidence>
<dbReference type="Proteomes" id="UP001461498">
    <property type="component" value="Unassembled WGS sequence"/>
</dbReference>
<dbReference type="Pfam" id="PF24082">
    <property type="entry name" value="SPEF2_C"/>
    <property type="match status" value="1"/>
</dbReference>
<protein>
    <recommendedName>
        <fullName evidence="2">EF-hand domain-containing protein</fullName>
    </recommendedName>
</protein>
<dbReference type="InterPro" id="IPR027417">
    <property type="entry name" value="P-loop_NTPase"/>
</dbReference>
<feature type="compositionally biased region" description="Basic and acidic residues" evidence="1">
    <location>
        <begin position="860"/>
        <end position="869"/>
    </location>
</feature>
<feature type="compositionally biased region" description="Basic and acidic residues" evidence="1">
    <location>
        <begin position="403"/>
        <end position="429"/>
    </location>
</feature>
<dbReference type="Gene3D" id="3.40.50.300">
    <property type="entry name" value="P-loop containing nucleotide triphosphate hydrolases"/>
    <property type="match status" value="1"/>
</dbReference>
<evidence type="ECO:0000313" key="3">
    <source>
        <dbReference type="EMBL" id="KAK9505708.1"/>
    </source>
</evidence>
<feature type="compositionally biased region" description="Acidic residues" evidence="1">
    <location>
        <begin position="844"/>
        <end position="859"/>
    </location>
</feature>
<feature type="region of interest" description="Disordered" evidence="1">
    <location>
        <begin position="842"/>
        <end position="869"/>
    </location>
</feature>
<dbReference type="InterPro" id="IPR056199">
    <property type="entry name" value="SPEF2_C"/>
</dbReference>
<gene>
    <name evidence="3" type="ORF">O3M35_009699</name>
</gene>
<dbReference type="PANTHER" id="PTHR14919:SF0">
    <property type="entry name" value="SPERM FLAGELLAR PROTEIN 2"/>
    <property type="match status" value="1"/>
</dbReference>
<dbReference type="PROSITE" id="PS50222">
    <property type="entry name" value="EF_HAND_2"/>
    <property type="match status" value="1"/>
</dbReference>
<feature type="region of interest" description="Disordered" evidence="1">
    <location>
        <begin position="1187"/>
        <end position="1216"/>
    </location>
</feature>
<dbReference type="GO" id="GO:0005509">
    <property type="term" value="F:calcium ion binding"/>
    <property type="evidence" value="ECO:0007669"/>
    <property type="project" value="InterPro"/>
</dbReference>
<organism evidence="3 4">
    <name type="scientific">Rhynocoris fuscipes</name>
    <dbReference type="NCBI Taxonomy" id="488301"/>
    <lineage>
        <taxon>Eukaryota</taxon>
        <taxon>Metazoa</taxon>
        <taxon>Ecdysozoa</taxon>
        <taxon>Arthropoda</taxon>
        <taxon>Hexapoda</taxon>
        <taxon>Insecta</taxon>
        <taxon>Pterygota</taxon>
        <taxon>Neoptera</taxon>
        <taxon>Paraneoptera</taxon>
        <taxon>Hemiptera</taxon>
        <taxon>Heteroptera</taxon>
        <taxon>Panheteroptera</taxon>
        <taxon>Cimicomorpha</taxon>
        <taxon>Reduviidae</taxon>
        <taxon>Harpactorinae</taxon>
        <taxon>Harpactorini</taxon>
        <taxon>Rhynocoris</taxon>
    </lineage>
</organism>
<accession>A0AAW1D3Z3</accession>
<evidence type="ECO:0000259" key="2">
    <source>
        <dbReference type="PROSITE" id="PS50222"/>
    </source>
</evidence>
<proteinExistence type="predicted"/>
<dbReference type="PANTHER" id="PTHR14919">
    <property type="entry name" value="KPL2-RELATED"/>
    <property type="match status" value="1"/>
</dbReference>